<feature type="compositionally biased region" description="Low complexity" evidence="1">
    <location>
        <begin position="64"/>
        <end position="77"/>
    </location>
</feature>
<feature type="compositionally biased region" description="Polar residues" evidence="1">
    <location>
        <begin position="178"/>
        <end position="187"/>
    </location>
</feature>
<dbReference type="EMBL" id="JAPDRL010000032">
    <property type="protein sequence ID" value="KAJ9665096.1"/>
    <property type="molecule type" value="Genomic_DNA"/>
</dbReference>
<sequence length="233" mass="25542">MSRPSTSDGLDSRSATPPPIPRRNSARARAQSFNFSYPQRFAAPKAPPPPLPKSRFWLQDSDADSSSTSVVSSTLTTDSDETTRSDPSYPSSVLPPSPLRINRVRWSQESSRNDPPVPPPSIQPALNNKSSSSLIRIFKPRTQDSLSIERRVSVDQQSEHISLEENSSSSTSSSRSSNAEWKSSTYDTSNMTAAELEKCRKKGINPALYAEMQAARKGKGKWISPLVGNTFLG</sequence>
<feature type="region of interest" description="Disordered" evidence="1">
    <location>
        <begin position="151"/>
        <end position="187"/>
    </location>
</feature>
<evidence type="ECO:0000256" key="1">
    <source>
        <dbReference type="SAM" id="MobiDB-lite"/>
    </source>
</evidence>
<comment type="caution">
    <text evidence="2">The sequence shown here is derived from an EMBL/GenBank/DDBJ whole genome shotgun (WGS) entry which is preliminary data.</text>
</comment>
<evidence type="ECO:0000313" key="3">
    <source>
        <dbReference type="Proteomes" id="UP001172684"/>
    </source>
</evidence>
<accession>A0ABQ9NTX0</accession>
<name>A0ABQ9NTX0_9PEZI</name>
<evidence type="ECO:0000313" key="2">
    <source>
        <dbReference type="EMBL" id="KAJ9665096.1"/>
    </source>
</evidence>
<reference evidence="2" key="1">
    <citation type="submission" date="2022-10" db="EMBL/GenBank/DDBJ databases">
        <title>Culturing micro-colonial fungi from biological soil crusts in the Mojave desert and describing Neophaeococcomyces mojavensis, and introducing the new genera and species Taxawa tesnikishii.</title>
        <authorList>
            <person name="Kurbessoian T."/>
            <person name="Stajich J.E."/>
        </authorList>
    </citation>
    <scope>NUCLEOTIDE SEQUENCE</scope>
    <source>
        <strain evidence="2">TK_1</strain>
    </source>
</reference>
<proteinExistence type="predicted"/>
<protein>
    <submittedName>
        <fullName evidence="2">Uncharacterized protein</fullName>
    </submittedName>
</protein>
<dbReference type="Proteomes" id="UP001172684">
    <property type="component" value="Unassembled WGS sequence"/>
</dbReference>
<gene>
    <name evidence="2" type="ORF">H2201_004756</name>
</gene>
<feature type="compositionally biased region" description="Low complexity" evidence="1">
    <location>
        <begin position="164"/>
        <end position="177"/>
    </location>
</feature>
<organism evidence="2 3">
    <name type="scientific">Coniosporium apollinis</name>
    <dbReference type="NCBI Taxonomy" id="61459"/>
    <lineage>
        <taxon>Eukaryota</taxon>
        <taxon>Fungi</taxon>
        <taxon>Dikarya</taxon>
        <taxon>Ascomycota</taxon>
        <taxon>Pezizomycotina</taxon>
        <taxon>Dothideomycetes</taxon>
        <taxon>Dothideomycetes incertae sedis</taxon>
        <taxon>Coniosporium</taxon>
    </lineage>
</organism>
<keyword evidence="3" id="KW-1185">Reference proteome</keyword>
<feature type="compositionally biased region" description="Basic and acidic residues" evidence="1">
    <location>
        <begin position="151"/>
        <end position="163"/>
    </location>
</feature>
<feature type="compositionally biased region" description="Polar residues" evidence="1">
    <location>
        <begin position="1"/>
        <end position="15"/>
    </location>
</feature>
<feature type="region of interest" description="Disordered" evidence="1">
    <location>
        <begin position="1"/>
        <end position="129"/>
    </location>
</feature>